<feature type="transmembrane region" description="Helical" evidence="8">
    <location>
        <begin position="301"/>
        <end position="321"/>
    </location>
</feature>
<evidence type="ECO:0000256" key="4">
    <source>
        <dbReference type="ARBA" id="ARBA00022475"/>
    </source>
</evidence>
<keyword evidence="4" id="KW-1003">Cell membrane</keyword>
<dbReference type="PATRIC" id="fig|227377.7.peg.1745"/>
<feature type="transmembrane region" description="Helical" evidence="8">
    <location>
        <begin position="45"/>
        <end position="62"/>
    </location>
</feature>
<keyword evidence="7 8" id="KW-0472">Membrane</keyword>
<evidence type="ECO:0000256" key="2">
    <source>
        <dbReference type="ARBA" id="ARBA00006236"/>
    </source>
</evidence>
<evidence type="ECO:0000256" key="1">
    <source>
        <dbReference type="ARBA" id="ARBA00004651"/>
    </source>
</evidence>
<dbReference type="InterPro" id="IPR011701">
    <property type="entry name" value="MFS"/>
</dbReference>
<evidence type="ECO:0000256" key="8">
    <source>
        <dbReference type="RuleBase" id="RU365088"/>
    </source>
</evidence>
<keyword evidence="12" id="KW-1185">Reference proteome</keyword>
<dbReference type="EMBL" id="AE016828">
    <property type="protein sequence ID" value="AAO91250.1"/>
    <property type="molecule type" value="Genomic_DNA"/>
</dbReference>
<dbReference type="InterPro" id="IPR036259">
    <property type="entry name" value="MFS_trans_sf"/>
</dbReference>
<feature type="domain" description="Major facilitator superfamily (MFS) profile" evidence="10">
    <location>
        <begin position="7"/>
        <end position="393"/>
    </location>
</feature>
<dbReference type="KEGG" id="cbu:CBU_1756"/>
<keyword evidence="9" id="KW-0732">Signal</keyword>
<reference evidence="11 12" key="1">
    <citation type="journal article" date="2003" name="Proc. Natl. Acad. Sci. U.S.A.">
        <title>Complete genome sequence of the Q-fever pathogen, Coxiella burnetii.</title>
        <authorList>
            <person name="Seshadri R."/>
            <person name="Paulsen I.T."/>
            <person name="Eisen J.A."/>
            <person name="Read T.D."/>
            <person name="Nelson K.E."/>
            <person name="Nelson W.C."/>
            <person name="Ward N.L."/>
            <person name="Tettelin H."/>
            <person name="Davidsen T.M."/>
            <person name="Beanan M.J."/>
            <person name="Deboy R.T."/>
            <person name="Daugherty S.C."/>
            <person name="Brinkac L.M."/>
            <person name="Madupu R."/>
            <person name="Dodson R.J."/>
            <person name="Khouri H.M."/>
            <person name="Lee K.H."/>
            <person name="Carty H.A."/>
            <person name="Scanlan D."/>
            <person name="Heinzen R.A."/>
            <person name="Thompson H.A."/>
            <person name="Samuel J.E."/>
            <person name="Fraser C.M."/>
            <person name="Heidelberg J.F."/>
        </authorList>
    </citation>
    <scope>NUCLEOTIDE SEQUENCE [LARGE SCALE GENOMIC DNA]</scope>
    <source>
        <strain evidence="12">RSA 493 / Nine Mile phase I</strain>
    </source>
</reference>
<evidence type="ECO:0000256" key="3">
    <source>
        <dbReference type="ARBA" id="ARBA00022448"/>
    </source>
</evidence>
<keyword evidence="3 8" id="KW-0813">Transport</keyword>
<organism evidence="11 12">
    <name type="scientific">Coxiella burnetii (strain RSA 493 / Nine Mile phase I)</name>
    <dbReference type="NCBI Taxonomy" id="227377"/>
    <lineage>
        <taxon>Bacteria</taxon>
        <taxon>Pseudomonadati</taxon>
        <taxon>Pseudomonadota</taxon>
        <taxon>Gammaproteobacteria</taxon>
        <taxon>Legionellales</taxon>
        <taxon>Coxiellaceae</taxon>
        <taxon>Coxiella</taxon>
    </lineage>
</organism>
<comment type="similarity">
    <text evidence="2 8">Belongs to the major facilitator superfamily. Bcr/CmlA family.</text>
</comment>
<proteinExistence type="inferred from homology"/>
<dbReference type="RefSeq" id="WP_010958418.1">
    <property type="nucleotide sequence ID" value="NC_002971.4"/>
</dbReference>
<evidence type="ECO:0000256" key="7">
    <source>
        <dbReference type="ARBA" id="ARBA00023136"/>
    </source>
</evidence>
<keyword evidence="5 8" id="KW-0812">Transmembrane</keyword>
<name>Q83AX1_COXBU</name>
<dbReference type="Gene3D" id="1.20.1720.10">
    <property type="entry name" value="Multidrug resistance protein D"/>
    <property type="match status" value="1"/>
</dbReference>
<dbReference type="OrthoDB" id="5670831at2"/>
<feature type="transmembrane region" description="Helical" evidence="8">
    <location>
        <begin position="131"/>
        <end position="157"/>
    </location>
</feature>
<dbReference type="eggNOG" id="COG2814">
    <property type="taxonomic scope" value="Bacteria"/>
</dbReference>
<feature type="transmembrane region" description="Helical" evidence="8">
    <location>
        <begin position="367"/>
        <end position="384"/>
    </location>
</feature>
<feature type="transmembrane region" description="Helical" evidence="8">
    <location>
        <begin position="342"/>
        <end position="361"/>
    </location>
</feature>
<dbReference type="RefSeq" id="NP_820736.1">
    <property type="nucleotide sequence ID" value="NC_002971.4"/>
</dbReference>
<feature type="transmembrane region" description="Helical" evidence="8">
    <location>
        <begin position="245"/>
        <end position="265"/>
    </location>
</feature>
<dbReference type="GO" id="GO:0015385">
    <property type="term" value="F:sodium:proton antiporter activity"/>
    <property type="evidence" value="ECO:0000318"/>
    <property type="project" value="GO_Central"/>
</dbReference>
<feature type="transmembrane region" description="Helical" evidence="8">
    <location>
        <begin position="163"/>
        <end position="181"/>
    </location>
</feature>
<dbReference type="Pfam" id="PF07690">
    <property type="entry name" value="MFS_1"/>
    <property type="match status" value="1"/>
</dbReference>
<sequence length="393" mass="42944">MSSNKLLFFVIALAACLTQFAADIYAPSLPAVALSLNTTIDLAQWSMAIYLFGVALTLLIYGPLSDAVGRKQPMVIRLCIMAAGSVVAMLAPNIKLLILGRFIQGCGAGACAGLWRSIFRDVFTGEELAKYGSYFAILVMFIVPLAPALGGFLQHYFDWRANFVFMTIYTLFALLTVAFGFKETSRHHHLENLRLPYVINTFRRLVKSPIFMGITVSTFLSYGAFFAWITSGSVLLIHVLGMSPLAYGLFVFFGGEIAYALAGFLNGRLVSRFSMPTMMRFGWSVMVLSGILMALGKLAGINVWVIAIPIILFYFGSTFIWPNAFATAFTPFGDIAGYAGALYGFMQLSGGAVIGSLMAYLPHADQLPLALVIIGASLLAWIIYERVVVKHQQ</sequence>
<dbReference type="PROSITE" id="PS51257">
    <property type="entry name" value="PROKAR_LIPOPROTEIN"/>
    <property type="match status" value="1"/>
</dbReference>
<dbReference type="STRING" id="227377.CBU_1756"/>
<protein>
    <recommendedName>
        <fullName evidence="8">Bcr/CflA family efflux transporter</fullName>
    </recommendedName>
</protein>
<feature type="signal peptide" evidence="9">
    <location>
        <begin position="1"/>
        <end position="21"/>
    </location>
</feature>
<evidence type="ECO:0000256" key="5">
    <source>
        <dbReference type="ARBA" id="ARBA00022692"/>
    </source>
</evidence>
<feature type="transmembrane region" description="Helical" evidence="8">
    <location>
        <begin position="98"/>
        <end position="119"/>
    </location>
</feature>
<dbReference type="HOGENOM" id="CLU_001265_47_1_6"/>
<evidence type="ECO:0000259" key="10">
    <source>
        <dbReference type="PROSITE" id="PS50850"/>
    </source>
</evidence>
<feature type="transmembrane region" description="Helical" evidence="8">
    <location>
        <begin position="277"/>
        <end position="295"/>
    </location>
</feature>
<reference evidence="11 12" key="2">
    <citation type="journal article" date="2009" name="Infect. Immun.">
        <title>Comparative genomics reveal extensive transposon-mediated genomic plasticity and diversity among potential effector proteins within the genus Coxiella.</title>
        <authorList>
            <person name="Beare P.A."/>
            <person name="Unsworth N."/>
            <person name="Andoh M."/>
            <person name="Voth D.E."/>
            <person name="Omsland A."/>
            <person name="Gilk S.D."/>
            <person name="Williams K.P."/>
            <person name="Sobral B.W."/>
            <person name="Kupko J.J.III."/>
            <person name="Porcella S.F."/>
            <person name="Samuel J.E."/>
            <person name="Heinzen R.A."/>
        </authorList>
    </citation>
    <scope>NUCLEOTIDE SEQUENCE [LARGE SCALE GENOMIC DNA]</scope>
    <source>
        <strain evidence="12">RSA 493 / Nine Mile phase I</strain>
    </source>
</reference>
<dbReference type="PROSITE" id="PS50850">
    <property type="entry name" value="MFS"/>
    <property type="match status" value="1"/>
</dbReference>
<dbReference type="PANTHER" id="PTHR23502:SF132">
    <property type="entry name" value="POLYAMINE TRANSPORTER 2-RELATED"/>
    <property type="match status" value="1"/>
</dbReference>
<dbReference type="SUPFAM" id="SSF103473">
    <property type="entry name" value="MFS general substrate transporter"/>
    <property type="match status" value="1"/>
</dbReference>
<keyword evidence="8" id="KW-0997">Cell inner membrane</keyword>
<dbReference type="GO" id="GO:0005886">
    <property type="term" value="C:plasma membrane"/>
    <property type="evidence" value="ECO:0000318"/>
    <property type="project" value="GO_Central"/>
</dbReference>
<comment type="subcellular location">
    <subcellularLocation>
        <location evidence="8">Cell inner membrane</location>
        <topology evidence="8">Multi-pass membrane protein</topology>
    </subcellularLocation>
    <subcellularLocation>
        <location evidence="1">Cell membrane</location>
        <topology evidence="1">Multi-pass membrane protein</topology>
    </subcellularLocation>
</comment>
<feature type="chain" id="PRO_5004297786" description="Bcr/CflA family efflux transporter" evidence="9">
    <location>
        <begin position="22"/>
        <end position="393"/>
    </location>
</feature>
<evidence type="ECO:0000256" key="9">
    <source>
        <dbReference type="SAM" id="SignalP"/>
    </source>
</evidence>
<dbReference type="Proteomes" id="UP000002671">
    <property type="component" value="Chromosome"/>
</dbReference>
<accession>Q83AX1</accession>
<dbReference type="GeneID" id="1209667"/>
<evidence type="ECO:0000313" key="11">
    <source>
        <dbReference type="EMBL" id="AAO91250.1"/>
    </source>
</evidence>
<dbReference type="CDD" id="cd17320">
    <property type="entry name" value="MFS_MdfA_MDR_like"/>
    <property type="match status" value="1"/>
</dbReference>
<gene>
    <name evidence="11" type="ordered locus">CBU_1756</name>
</gene>
<feature type="transmembrane region" description="Helical" evidence="8">
    <location>
        <begin position="74"/>
        <end position="92"/>
    </location>
</feature>
<dbReference type="InterPro" id="IPR004812">
    <property type="entry name" value="Efflux_drug-R_Bcr/CmlA"/>
</dbReference>
<dbReference type="GO" id="GO:1990961">
    <property type="term" value="P:xenobiotic detoxification by transmembrane export across the plasma membrane"/>
    <property type="evidence" value="ECO:0000318"/>
    <property type="project" value="GO_Central"/>
</dbReference>
<evidence type="ECO:0000256" key="6">
    <source>
        <dbReference type="ARBA" id="ARBA00022989"/>
    </source>
</evidence>
<evidence type="ECO:0000313" key="12">
    <source>
        <dbReference type="Proteomes" id="UP000002671"/>
    </source>
</evidence>
<dbReference type="AlphaFoldDB" id="Q83AX1"/>
<dbReference type="InterPro" id="IPR020846">
    <property type="entry name" value="MFS_dom"/>
</dbReference>
<feature type="transmembrane region" description="Helical" evidence="8">
    <location>
        <begin position="210"/>
        <end position="239"/>
    </location>
</feature>
<dbReference type="NCBIfam" id="TIGR00710">
    <property type="entry name" value="efflux_Bcr_CflA"/>
    <property type="match status" value="1"/>
</dbReference>
<dbReference type="PANTHER" id="PTHR23502">
    <property type="entry name" value="MAJOR FACILITATOR SUPERFAMILY"/>
    <property type="match status" value="1"/>
</dbReference>
<keyword evidence="6 8" id="KW-1133">Transmembrane helix</keyword>
<dbReference type="EnsemblBacteria" id="AAO91250">
    <property type="protein sequence ID" value="AAO91250"/>
    <property type="gene ID" value="CBU_1756"/>
</dbReference>
<comment type="caution">
    <text evidence="8">Lacks conserved residue(s) required for the propagation of feature annotation.</text>
</comment>
<dbReference type="GO" id="GO:0042910">
    <property type="term" value="F:xenobiotic transmembrane transporter activity"/>
    <property type="evidence" value="ECO:0007669"/>
    <property type="project" value="InterPro"/>
</dbReference>